<dbReference type="GO" id="GO:0003697">
    <property type="term" value="F:single-stranded DNA binding"/>
    <property type="evidence" value="ECO:0007669"/>
    <property type="project" value="TreeGrafter"/>
</dbReference>
<dbReference type="SUPFAM" id="SSF50249">
    <property type="entry name" value="Nucleic acid-binding proteins"/>
    <property type="match status" value="2"/>
</dbReference>
<gene>
    <name evidence="5" type="ORF">g.2272</name>
</gene>
<dbReference type="Pfam" id="PF24903">
    <property type="entry name" value="OB_MEIOB_N"/>
    <property type="match status" value="1"/>
</dbReference>
<name>A0A1B6DUZ9_9HEMI</name>
<reference evidence="5" key="1">
    <citation type="submission" date="2015-12" db="EMBL/GenBank/DDBJ databases">
        <title>De novo transcriptome assembly of four potential Pierce s Disease insect vectors from Arizona vineyards.</title>
        <authorList>
            <person name="Tassone E.E."/>
        </authorList>
    </citation>
    <scope>NUCLEOTIDE SEQUENCE</scope>
</reference>
<dbReference type="InterPro" id="IPR012340">
    <property type="entry name" value="NA-bd_OB-fold"/>
</dbReference>
<dbReference type="PANTHER" id="PTHR21166:SF2">
    <property type="entry name" value="CELL DIVISION CONTROL PROTEIN 24 OB DOMAIN-CONTAINING PROTEIN-RELATED"/>
    <property type="match status" value="1"/>
</dbReference>
<dbReference type="PANTHER" id="PTHR21166">
    <property type="entry name" value="CELL DIVISION CONTROL PROTEIN 24 OB DOMAIN-CONTAINING PROTEIN-RELATED"/>
    <property type="match status" value="1"/>
</dbReference>
<evidence type="ECO:0000256" key="2">
    <source>
        <dbReference type="ARBA" id="ARBA00023254"/>
    </source>
</evidence>
<organism evidence="5">
    <name type="scientific">Clastoptera arizonana</name>
    <name type="common">Arizona spittle bug</name>
    <dbReference type="NCBI Taxonomy" id="38151"/>
    <lineage>
        <taxon>Eukaryota</taxon>
        <taxon>Metazoa</taxon>
        <taxon>Ecdysozoa</taxon>
        <taxon>Arthropoda</taxon>
        <taxon>Hexapoda</taxon>
        <taxon>Insecta</taxon>
        <taxon>Pterygota</taxon>
        <taxon>Neoptera</taxon>
        <taxon>Paraneoptera</taxon>
        <taxon>Hemiptera</taxon>
        <taxon>Auchenorrhyncha</taxon>
        <taxon>Cercopoidea</taxon>
        <taxon>Clastopteridae</taxon>
        <taxon>Clastoptera</taxon>
    </lineage>
</organism>
<evidence type="ECO:0000256" key="3">
    <source>
        <dbReference type="ARBA" id="ARBA00038329"/>
    </source>
</evidence>
<dbReference type="Gene3D" id="2.40.50.140">
    <property type="entry name" value="Nucleic acid-binding proteins"/>
    <property type="match status" value="2"/>
</dbReference>
<protein>
    <recommendedName>
        <fullName evidence="4">MEIOB-like N-terminal domain-containing protein</fullName>
    </recommendedName>
</protein>
<dbReference type="AlphaFoldDB" id="A0A1B6DUZ9"/>
<evidence type="ECO:0000256" key="1">
    <source>
        <dbReference type="ARBA" id="ARBA00023125"/>
    </source>
</evidence>
<comment type="similarity">
    <text evidence="3">Belongs to the MEIOB family.</text>
</comment>
<keyword evidence="1" id="KW-0238">DNA-binding</keyword>
<evidence type="ECO:0000259" key="4">
    <source>
        <dbReference type="Pfam" id="PF24903"/>
    </source>
</evidence>
<feature type="domain" description="MEIOB-like N-terminal" evidence="4">
    <location>
        <begin position="6"/>
        <end position="144"/>
    </location>
</feature>
<dbReference type="EMBL" id="GEDC01007806">
    <property type="protein sequence ID" value="JAS29492.1"/>
    <property type="molecule type" value="Transcribed_RNA"/>
</dbReference>
<sequence length="468" mass="52196">MSSVAGIKKACIGSLGPKSADFLIVALIIAKQRPHTVMIKRDSSEKSVWNFTIRDSPADYMNVSVWGSPEFVDNLAASFHVGDVVDIMKAKVVLASRVGDLEGKFIPAVTSPLQLSLNENFSEISLHDQDDCSAFYFLLFLPTKPPDDYVSISDIHNNSKALCKSYVNLLVAICSIGPIRHLKSKTGKELECREIVVMDQTHPGLKIQIWETEVIYRADNWQARKTILFIADILLDWSSYKNEMVGTISSRTIITENPNINHAQDLKNYSRTAPIQAAAILDHIANNIPDSSTINNIMSCKAVFQKATEGEASGSFTALIYAVIEDIDLDGKMQLVVNKCLHCQTLLEDHVQLCSNSHCPTNRPNCSEIFSSEKSFDLQITLMDHTGCIENCRLTTAAAKTVLQLSERSFEKLSLDDKAFIKWKFLFKLCAARMVIMPLTRDSKSPLYSVISVEKINLTEYAARLPMY</sequence>
<evidence type="ECO:0000313" key="5">
    <source>
        <dbReference type="EMBL" id="JAS29492.1"/>
    </source>
</evidence>
<accession>A0A1B6DUZ9</accession>
<dbReference type="InterPro" id="IPR052469">
    <property type="entry name" value="MEIOB"/>
</dbReference>
<dbReference type="InterPro" id="IPR056880">
    <property type="entry name" value="OB_MEIOB_N"/>
</dbReference>
<proteinExistence type="inferred from homology"/>
<dbReference type="GO" id="GO:0008310">
    <property type="term" value="F:single-stranded DNA 3'-5' DNA exonuclease activity"/>
    <property type="evidence" value="ECO:0007669"/>
    <property type="project" value="TreeGrafter"/>
</dbReference>
<keyword evidence="2" id="KW-0469">Meiosis</keyword>
<dbReference type="GO" id="GO:0000712">
    <property type="term" value="P:resolution of meiotic recombination intermediates"/>
    <property type="evidence" value="ECO:0007669"/>
    <property type="project" value="TreeGrafter"/>
</dbReference>